<evidence type="ECO:0000259" key="24">
    <source>
        <dbReference type="PROSITE" id="PS50967"/>
    </source>
</evidence>
<keyword evidence="10" id="KW-0479">Metal-binding</keyword>
<feature type="region of interest" description="Disordered" evidence="23">
    <location>
        <begin position="719"/>
        <end position="783"/>
    </location>
</feature>
<evidence type="ECO:0000256" key="3">
    <source>
        <dbReference type="ARBA" id="ARBA00004604"/>
    </source>
</evidence>
<dbReference type="InterPro" id="IPR002121">
    <property type="entry name" value="HRDC_dom"/>
</dbReference>
<dbReference type="GO" id="GO:0019219">
    <property type="term" value="P:regulation of nucleobase-containing compound metabolic process"/>
    <property type="evidence" value="ECO:0007669"/>
    <property type="project" value="UniProtKB-ARBA"/>
</dbReference>
<dbReference type="GO" id="GO:0005737">
    <property type="term" value="C:cytoplasm"/>
    <property type="evidence" value="ECO:0007669"/>
    <property type="project" value="UniProtKB-SubCell"/>
</dbReference>
<evidence type="ECO:0000256" key="17">
    <source>
        <dbReference type="ARBA" id="ARBA00022884"/>
    </source>
</evidence>
<dbReference type="Gene3D" id="3.30.420.10">
    <property type="entry name" value="Ribonuclease H-like superfamily/Ribonuclease H"/>
    <property type="match status" value="1"/>
</dbReference>
<dbReference type="Pfam" id="PF08066">
    <property type="entry name" value="PMC2NT"/>
    <property type="match status" value="1"/>
</dbReference>
<dbReference type="FunFam" id="1.10.150.80:FF:000001">
    <property type="entry name" value="Putative exosome component 10"/>
    <property type="match status" value="1"/>
</dbReference>
<comment type="cofactor">
    <cofactor evidence="1">
        <name>Mg(2+)</name>
        <dbReference type="ChEBI" id="CHEBI:18420"/>
    </cofactor>
</comment>
<dbReference type="SUPFAM" id="SSF53098">
    <property type="entry name" value="Ribonuclease H-like"/>
    <property type="match status" value="1"/>
</dbReference>
<dbReference type="InterPro" id="IPR012337">
    <property type="entry name" value="RNaseH-like_sf"/>
</dbReference>
<evidence type="ECO:0000256" key="5">
    <source>
        <dbReference type="ARBA" id="ARBA00022490"/>
    </source>
</evidence>
<dbReference type="GO" id="GO:0000166">
    <property type="term" value="F:nucleotide binding"/>
    <property type="evidence" value="ECO:0007669"/>
    <property type="project" value="InterPro"/>
</dbReference>
<dbReference type="InterPro" id="IPR010997">
    <property type="entry name" value="HRDC-like_sf"/>
</dbReference>
<dbReference type="GO" id="GO:0071044">
    <property type="term" value="P:histone mRNA catabolic process"/>
    <property type="evidence" value="ECO:0007669"/>
    <property type="project" value="TreeGrafter"/>
</dbReference>
<dbReference type="FunFam" id="3.30.420.10:FF:000022">
    <property type="entry name" value="Exosome component 10"/>
    <property type="match status" value="1"/>
</dbReference>
<dbReference type="Proteomes" id="UP001152795">
    <property type="component" value="Unassembled WGS sequence"/>
</dbReference>
<dbReference type="GO" id="GO:0000176">
    <property type="term" value="C:nuclear exosome (RNase complex)"/>
    <property type="evidence" value="ECO:0007669"/>
    <property type="project" value="InterPro"/>
</dbReference>
<evidence type="ECO:0000256" key="20">
    <source>
        <dbReference type="ARBA" id="ARBA00043957"/>
    </source>
</evidence>
<sequence>MAENPPQTSSMAEEEEFLPGHPNVVSFTQNCFGKLVKATQKAHGLPKPGDDFEFYSSFPDFREFCKTQGGRVLNNVGKLLKLEHVSCGWPSETDYEHSMDTDDIFESLVEANDILLERIDSCLDEASGLRKNRKPVLPKSMQQSTPVVSSWNKSGQQTNEDKVRFLHAKNILRPQLKFKEKPENNNVPFVPIIKVKPNALKPLEEHVSLEVVDDPGVPSALANFIHEQRIGASSNHNIHPYKFELDQFEPSSEDMKSGEETMYKPLEETELIFVETNKQLSQLLEVLKNVEVFAVDLEHHSFRSFLGIVCLMQISTWEQDYLIDTLELRSQLPQLNEVFTDPKILKVMHGADMDIGWLQRDFGIYVVNMFDTGQATRVLDYPRFSLAFLLKKFCDVMANKQYQLADWRIRPLPAEMVLYAREDTHYLLYIYERLRNELVAKGNEHNNLLESVYERSKNICLKVYEKPMFTSESHLNLYRRHKKALNPHQLEAFRLLYAWRDQIARLEDESYAYVLPNHMLFGLAEVLPKEPQGVLACCNPVPSLVRQNINEIHRLIVQAREVGPKSNSPVVNVRSVSTRESSSESMKIDEPIMRNTRQKPQDANIKREPSTPFKDHPITGPTLELAQQPMVRLFIYQETTTQLTEGETKAKRIEDSFKNPFQKFLPAKKFSEISTDISKNKDETNISEVATEGETSSKVSDDDVVEVAHRYTKASERYTKTVVDGNANGSAKQSKKRKQDNSDASGDEDETEGALRVKKHKKKGKKKLNKAETNTQTSNASQFVPFDYNNASLDFGKAENGEAGKEGVFSPYKKLNEKGRKYNSKVHMKSGERSMTFNKRK</sequence>
<accession>A0A6S7JXZ3</accession>
<dbReference type="PANTHER" id="PTHR12124">
    <property type="entry name" value="POLYMYOSITIS/SCLERODERMA AUTOANTIGEN-RELATED"/>
    <property type="match status" value="1"/>
</dbReference>
<keyword evidence="6" id="KW-1017">Isopeptide bond</keyword>
<keyword evidence="17" id="KW-0694">RNA-binding</keyword>
<dbReference type="SMART" id="SM00474">
    <property type="entry name" value="35EXOc"/>
    <property type="match status" value="1"/>
</dbReference>
<keyword evidence="8" id="KW-0597">Phosphoprotein</keyword>
<evidence type="ECO:0000256" key="11">
    <source>
        <dbReference type="ARBA" id="ARBA00022763"/>
    </source>
</evidence>
<protein>
    <recommendedName>
        <fullName evidence="22">Exosome complex component 10</fullName>
    </recommendedName>
</protein>
<dbReference type="GO" id="GO:0046872">
    <property type="term" value="F:metal ion binding"/>
    <property type="evidence" value="ECO:0007669"/>
    <property type="project" value="UniProtKB-KW"/>
</dbReference>
<dbReference type="PROSITE" id="PS50967">
    <property type="entry name" value="HRDC"/>
    <property type="match status" value="1"/>
</dbReference>
<evidence type="ECO:0000256" key="14">
    <source>
        <dbReference type="ARBA" id="ARBA00022839"/>
    </source>
</evidence>
<keyword evidence="9" id="KW-0540">Nuclease</keyword>
<comment type="subcellular location">
    <subcellularLocation>
        <location evidence="2">Cytoplasm</location>
    </subcellularLocation>
    <subcellularLocation>
        <location evidence="3">Nucleus</location>
        <location evidence="3">Nucleolus</location>
    </subcellularLocation>
    <subcellularLocation>
        <location evidence="4">Nucleus</location>
        <location evidence="4">Nucleoplasm</location>
    </subcellularLocation>
</comment>
<feature type="compositionally biased region" description="Low complexity" evidence="23">
    <location>
        <begin position="567"/>
        <end position="585"/>
    </location>
</feature>
<keyword evidence="19" id="KW-0539">Nucleus</keyword>
<evidence type="ECO:0000256" key="8">
    <source>
        <dbReference type="ARBA" id="ARBA00022553"/>
    </source>
</evidence>
<dbReference type="InterPro" id="IPR012588">
    <property type="entry name" value="Exosome-assoc_fac_Rrp6_N"/>
</dbReference>
<dbReference type="Gene3D" id="1.10.150.80">
    <property type="entry name" value="HRDC domain"/>
    <property type="match status" value="1"/>
</dbReference>
<evidence type="ECO:0000256" key="1">
    <source>
        <dbReference type="ARBA" id="ARBA00001946"/>
    </source>
</evidence>
<evidence type="ECO:0000256" key="7">
    <source>
        <dbReference type="ARBA" id="ARBA00022552"/>
    </source>
</evidence>
<dbReference type="InterPro" id="IPR044876">
    <property type="entry name" value="HRDC_dom_sf"/>
</dbReference>
<feature type="region of interest" description="Disordered" evidence="23">
    <location>
        <begin position="684"/>
        <end position="703"/>
    </location>
</feature>
<dbReference type="GO" id="GO:0000467">
    <property type="term" value="P:exonucleolytic trimming to generate mature 3'-end of 5.8S rRNA from tricistronic rRNA transcript (SSU-rRNA, 5.8S rRNA, LSU-rRNA)"/>
    <property type="evidence" value="ECO:0007669"/>
    <property type="project" value="InterPro"/>
</dbReference>
<dbReference type="Pfam" id="PF01612">
    <property type="entry name" value="DNA_pol_A_exo1"/>
    <property type="match status" value="1"/>
</dbReference>
<keyword evidence="13" id="KW-0271">Exosome</keyword>
<evidence type="ECO:0000256" key="15">
    <source>
        <dbReference type="ARBA" id="ARBA00022842"/>
    </source>
</evidence>
<evidence type="ECO:0000256" key="10">
    <source>
        <dbReference type="ARBA" id="ARBA00022723"/>
    </source>
</evidence>
<evidence type="ECO:0000256" key="18">
    <source>
        <dbReference type="ARBA" id="ARBA00023204"/>
    </source>
</evidence>
<dbReference type="GO" id="GO:0003727">
    <property type="term" value="F:single-stranded RNA binding"/>
    <property type="evidence" value="ECO:0007669"/>
    <property type="project" value="TreeGrafter"/>
</dbReference>
<keyword evidence="16" id="KW-0832">Ubl conjugation</keyword>
<dbReference type="OrthoDB" id="2250022at2759"/>
<evidence type="ECO:0000256" key="12">
    <source>
        <dbReference type="ARBA" id="ARBA00022801"/>
    </source>
</evidence>
<dbReference type="GO" id="GO:0071051">
    <property type="term" value="P:poly(A)-dependent snoRNA 3'-end processing"/>
    <property type="evidence" value="ECO:0007669"/>
    <property type="project" value="TreeGrafter"/>
</dbReference>
<reference evidence="25" key="1">
    <citation type="submission" date="2020-04" db="EMBL/GenBank/DDBJ databases">
        <authorList>
            <person name="Alioto T."/>
            <person name="Alioto T."/>
            <person name="Gomez Garrido J."/>
        </authorList>
    </citation>
    <scope>NUCLEOTIDE SEQUENCE</scope>
    <source>
        <strain evidence="25">A484AB</strain>
    </source>
</reference>
<dbReference type="SMART" id="SM00341">
    <property type="entry name" value="HRDC"/>
    <property type="match status" value="1"/>
</dbReference>
<evidence type="ECO:0000256" key="23">
    <source>
        <dbReference type="SAM" id="MobiDB-lite"/>
    </source>
</evidence>
<dbReference type="GO" id="GO:0071038">
    <property type="term" value="P:TRAMP-dependent tRNA surveillance pathway"/>
    <property type="evidence" value="ECO:0007669"/>
    <property type="project" value="TreeGrafter"/>
</dbReference>
<dbReference type="Pfam" id="PF00570">
    <property type="entry name" value="HRDC"/>
    <property type="match status" value="1"/>
</dbReference>
<evidence type="ECO:0000256" key="16">
    <source>
        <dbReference type="ARBA" id="ARBA00022843"/>
    </source>
</evidence>
<evidence type="ECO:0000313" key="25">
    <source>
        <dbReference type="EMBL" id="CAB4014598.1"/>
    </source>
</evidence>
<dbReference type="EMBL" id="CACRXK020008367">
    <property type="protein sequence ID" value="CAB4014598.1"/>
    <property type="molecule type" value="Genomic_DNA"/>
</dbReference>
<dbReference type="GO" id="GO:0071036">
    <property type="term" value="P:nuclear polyadenylation-dependent snoRNA catabolic process"/>
    <property type="evidence" value="ECO:0007669"/>
    <property type="project" value="TreeGrafter"/>
</dbReference>
<keyword evidence="11" id="KW-0227">DNA damage</keyword>
<keyword evidence="12" id="KW-0378">Hydrolase</keyword>
<dbReference type="InterPro" id="IPR049559">
    <property type="entry name" value="Rrp6p-like_exo"/>
</dbReference>
<dbReference type="AlphaFoldDB" id="A0A6S7JXZ3"/>
<evidence type="ECO:0000256" key="9">
    <source>
        <dbReference type="ARBA" id="ARBA00022722"/>
    </source>
</evidence>
<dbReference type="GO" id="GO:0071035">
    <property type="term" value="P:nuclear polyadenylation-dependent rRNA catabolic process"/>
    <property type="evidence" value="ECO:0007669"/>
    <property type="project" value="TreeGrafter"/>
</dbReference>
<evidence type="ECO:0000256" key="13">
    <source>
        <dbReference type="ARBA" id="ARBA00022835"/>
    </source>
</evidence>
<dbReference type="GO" id="GO:0071039">
    <property type="term" value="P:nuclear polyadenylation-dependent CUT catabolic process"/>
    <property type="evidence" value="ECO:0007669"/>
    <property type="project" value="TreeGrafter"/>
</dbReference>
<dbReference type="GO" id="GO:0000175">
    <property type="term" value="F:3'-5'-RNA exonuclease activity"/>
    <property type="evidence" value="ECO:0007669"/>
    <property type="project" value="InterPro"/>
</dbReference>
<evidence type="ECO:0000256" key="22">
    <source>
        <dbReference type="ARBA" id="ARBA00070703"/>
    </source>
</evidence>
<dbReference type="InterPro" id="IPR036397">
    <property type="entry name" value="RNaseH_sf"/>
</dbReference>
<dbReference type="GO" id="GO:0005730">
    <property type="term" value="C:nucleolus"/>
    <property type="evidence" value="ECO:0007669"/>
    <property type="project" value="UniProtKB-SubCell"/>
</dbReference>
<dbReference type="GO" id="GO:0005654">
    <property type="term" value="C:nucleoplasm"/>
    <property type="evidence" value="ECO:0007669"/>
    <property type="project" value="UniProtKB-SubCell"/>
</dbReference>
<keyword evidence="14" id="KW-0269">Exonuclease</keyword>
<dbReference type="SUPFAM" id="SSF47819">
    <property type="entry name" value="HRDC-like"/>
    <property type="match status" value="1"/>
</dbReference>
<dbReference type="InterPro" id="IPR045092">
    <property type="entry name" value="Rrp6-like"/>
</dbReference>
<feature type="region of interest" description="Disordered" evidence="23">
    <location>
        <begin position="567"/>
        <end position="619"/>
    </location>
</feature>
<evidence type="ECO:0000256" key="6">
    <source>
        <dbReference type="ARBA" id="ARBA00022499"/>
    </source>
</evidence>
<feature type="compositionally biased region" description="Polar residues" evidence="23">
    <location>
        <begin position="771"/>
        <end position="782"/>
    </location>
</feature>
<feature type="compositionally biased region" description="Basic residues" evidence="23">
    <location>
        <begin position="756"/>
        <end position="768"/>
    </location>
</feature>
<keyword evidence="7" id="KW-0698">rRNA processing</keyword>
<dbReference type="GO" id="GO:0006281">
    <property type="term" value="P:DNA repair"/>
    <property type="evidence" value="ECO:0007669"/>
    <property type="project" value="UniProtKB-KW"/>
</dbReference>
<dbReference type="PANTHER" id="PTHR12124:SF47">
    <property type="entry name" value="EXOSOME COMPONENT 10"/>
    <property type="match status" value="1"/>
</dbReference>
<keyword evidence="18" id="KW-0234">DNA repair</keyword>
<dbReference type="InterPro" id="IPR002562">
    <property type="entry name" value="3'-5'_exonuclease_dom"/>
</dbReference>
<keyword evidence="5" id="KW-0963">Cytoplasm</keyword>
<evidence type="ECO:0000256" key="2">
    <source>
        <dbReference type="ARBA" id="ARBA00004496"/>
    </source>
</evidence>
<organism evidence="25 26">
    <name type="scientific">Paramuricea clavata</name>
    <name type="common">Red gorgonian</name>
    <name type="synonym">Violescent sea-whip</name>
    <dbReference type="NCBI Taxonomy" id="317549"/>
    <lineage>
        <taxon>Eukaryota</taxon>
        <taxon>Metazoa</taxon>
        <taxon>Cnidaria</taxon>
        <taxon>Anthozoa</taxon>
        <taxon>Octocorallia</taxon>
        <taxon>Malacalcyonacea</taxon>
        <taxon>Plexauridae</taxon>
        <taxon>Paramuricea</taxon>
    </lineage>
</organism>
<evidence type="ECO:0000256" key="21">
    <source>
        <dbReference type="ARBA" id="ARBA00065628"/>
    </source>
</evidence>
<evidence type="ECO:0000256" key="4">
    <source>
        <dbReference type="ARBA" id="ARBA00004642"/>
    </source>
</evidence>
<dbReference type="GO" id="GO:0071040">
    <property type="term" value="P:nuclear polyadenylation-dependent antisense transcript catabolic process"/>
    <property type="evidence" value="ECO:0007669"/>
    <property type="project" value="TreeGrafter"/>
</dbReference>
<evidence type="ECO:0000313" key="26">
    <source>
        <dbReference type="Proteomes" id="UP001152795"/>
    </source>
</evidence>
<comment type="similarity">
    <text evidence="20">Belongs to the exosome component 10/RRP6 family.</text>
</comment>
<keyword evidence="26" id="KW-1185">Reference proteome</keyword>
<comment type="subunit">
    <text evidence="21">Component of the RNA exosome complex. The catalytically inactive RNA exosome core complex (Exo-9) associates with the catalytic subunit EXOSC10/RRP6 (via its N-terminus). Exo-9 may associate with DIS3 to form the nucleolar exosome complex, or DIS3L to form the cytoplasmic exosome complex. The RNA exosome complex interacts with cofactors C1D/RRP47, MPHOSPH6/MPP6 and MTREX/MTR4. Interacts with MTREX; the interaction with MTREX mediates the association of MTREX with nuclear RNA exosomes. Part of the small subunit (SSU) processome, composed of more than 70 proteins and the RNA chaperone small nucleolar RNA (snoRNA) U3. Interacts with ALYREF/THOC4. Interacts with DHX36; this interaction occurs in a RNase-insensitive manner. Interacts with NRDE2. Interacts (via C-terminus) with USP36 (via C-terminus); the interaction is facilitated by the association with RNA and promotes sumoylation of EXOSC10.</text>
</comment>
<feature type="domain" description="HRDC" evidence="24">
    <location>
        <begin position="486"/>
        <end position="566"/>
    </location>
</feature>
<dbReference type="GO" id="GO:0071037">
    <property type="term" value="P:nuclear polyadenylation-dependent snRNA catabolic process"/>
    <property type="evidence" value="ECO:0007669"/>
    <property type="project" value="TreeGrafter"/>
</dbReference>
<name>A0A6S7JXZ3_PARCT</name>
<keyword evidence="15" id="KW-0460">Magnesium</keyword>
<dbReference type="CDD" id="cd06147">
    <property type="entry name" value="Rrp6p_like_exo"/>
    <property type="match status" value="1"/>
</dbReference>
<gene>
    <name evidence="25" type="ORF">PACLA_8A054231</name>
</gene>
<proteinExistence type="inferred from homology"/>
<comment type="caution">
    <text evidence="25">The sequence shown here is derived from an EMBL/GenBank/DDBJ whole genome shotgun (WGS) entry which is preliminary data.</text>
</comment>
<feature type="compositionally biased region" description="Basic and acidic residues" evidence="23">
    <location>
        <begin position="604"/>
        <end position="617"/>
    </location>
</feature>
<evidence type="ECO:0000256" key="19">
    <source>
        <dbReference type="ARBA" id="ARBA00023242"/>
    </source>
</evidence>